<evidence type="ECO:0000256" key="1">
    <source>
        <dbReference type="ARBA" id="ARBA00022475"/>
    </source>
</evidence>
<evidence type="ECO:0000256" key="2">
    <source>
        <dbReference type="ARBA" id="ARBA00022692"/>
    </source>
</evidence>
<sequence length="329" mass="37618">MFRFKYPLVLILLPFVIYLGYILYKRLFSKNRGINYSSFLIELIPKNYKHYLYIVTYFLPFIALVLMVFALARPQIGEGYEKQETMGIDIMLCLDTSSSMKALDFKPKNRFEVAKKTTLDFVKKRKYDRIGFIAFAGYAITKCPLTTDKRMLEKIIEDTKLDSIEDGTAIGMAIATGVNRLRKSKAKTKVIILLTDGVNNRGVIDPLTAAKLAKELGIKIYSIGIGTNGFAEIPQKNAFGMETYVKVPVEIDEALLTKVSRMTGGEYFRATDSKKLQTIYSIIDSLEKTKIEVKRFTVWKDEYYPLLLTALILLFAYVFLNNIVLRVKE</sequence>
<feature type="domain" description="VWFA" evidence="6">
    <location>
        <begin position="89"/>
        <end position="286"/>
    </location>
</feature>
<keyword evidence="2 5" id="KW-0812">Transmembrane</keyword>
<feature type="transmembrane region" description="Helical" evidence="5">
    <location>
        <begin position="303"/>
        <end position="325"/>
    </location>
</feature>
<dbReference type="PROSITE" id="PS50234">
    <property type="entry name" value="VWFA"/>
    <property type="match status" value="1"/>
</dbReference>
<reference evidence="7 8" key="1">
    <citation type="journal article" date="2012" name="Extremophiles">
        <title>Thermotomaculum hydrothermale gen. nov., sp. nov., a novel heterotrophic thermophile within the phylum Acidobacteria from a deep-sea hydrothermal vent chimney in the Southern Okinawa Trough.</title>
        <authorList>
            <person name="Izumi H."/>
            <person name="Nunoura T."/>
            <person name="Miyazaki M."/>
            <person name="Mino S."/>
            <person name="Toki T."/>
            <person name="Takai K."/>
            <person name="Sako Y."/>
            <person name="Sawabe T."/>
            <person name="Nakagawa S."/>
        </authorList>
    </citation>
    <scope>NUCLEOTIDE SEQUENCE [LARGE SCALE GENOMIC DNA]</scope>
    <source>
        <strain evidence="7 8">AC55</strain>
    </source>
</reference>
<evidence type="ECO:0000256" key="4">
    <source>
        <dbReference type="ARBA" id="ARBA00023136"/>
    </source>
</evidence>
<evidence type="ECO:0000256" key="3">
    <source>
        <dbReference type="ARBA" id="ARBA00022989"/>
    </source>
</evidence>
<keyword evidence="8" id="KW-1185">Reference proteome</keyword>
<evidence type="ECO:0000259" key="6">
    <source>
        <dbReference type="PROSITE" id="PS50234"/>
    </source>
</evidence>
<dbReference type="Pfam" id="PF00092">
    <property type="entry name" value="VWA"/>
    <property type="match status" value="1"/>
</dbReference>
<dbReference type="PANTHER" id="PTHR22550:SF5">
    <property type="entry name" value="LEUCINE ZIPPER PROTEIN 4"/>
    <property type="match status" value="1"/>
</dbReference>
<feature type="transmembrane region" description="Helical" evidence="5">
    <location>
        <begin position="6"/>
        <end position="24"/>
    </location>
</feature>
<dbReference type="SMART" id="SM00327">
    <property type="entry name" value="VWA"/>
    <property type="match status" value="1"/>
</dbReference>
<dbReference type="InterPro" id="IPR050768">
    <property type="entry name" value="UPF0353/GerABKA_families"/>
</dbReference>
<protein>
    <submittedName>
        <fullName evidence="7">Ca-activated chloride channel homolog</fullName>
    </submittedName>
</protein>
<keyword evidence="1" id="KW-1003">Cell membrane</keyword>
<feature type="transmembrane region" description="Helical" evidence="5">
    <location>
        <begin position="51"/>
        <end position="72"/>
    </location>
</feature>
<dbReference type="AlphaFoldDB" id="A0A7R6PNF1"/>
<dbReference type="KEGG" id="thyd:TTHT_0715"/>
<accession>A0A7R6PNF1</accession>
<evidence type="ECO:0000313" key="8">
    <source>
        <dbReference type="Proteomes" id="UP000595564"/>
    </source>
</evidence>
<keyword evidence="4 5" id="KW-0472">Membrane</keyword>
<dbReference type="EMBL" id="AP017470">
    <property type="protein sequence ID" value="BBB32286.1"/>
    <property type="molecule type" value="Genomic_DNA"/>
</dbReference>
<dbReference type="SUPFAM" id="SSF53300">
    <property type="entry name" value="vWA-like"/>
    <property type="match status" value="1"/>
</dbReference>
<evidence type="ECO:0000313" key="7">
    <source>
        <dbReference type="EMBL" id="BBB32286.1"/>
    </source>
</evidence>
<dbReference type="CDD" id="cd01467">
    <property type="entry name" value="vWA_BatA_type"/>
    <property type="match status" value="1"/>
</dbReference>
<keyword evidence="3 5" id="KW-1133">Transmembrane helix</keyword>
<organism evidence="7 8">
    <name type="scientific">Thermotomaculum hydrothermale</name>
    <dbReference type="NCBI Taxonomy" id="981385"/>
    <lineage>
        <taxon>Bacteria</taxon>
        <taxon>Pseudomonadati</taxon>
        <taxon>Acidobacteriota</taxon>
        <taxon>Holophagae</taxon>
        <taxon>Thermotomaculales</taxon>
        <taxon>Thermotomaculaceae</taxon>
        <taxon>Thermotomaculum</taxon>
    </lineage>
</organism>
<dbReference type="InterPro" id="IPR033881">
    <property type="entry name" value="vWA_BatA_type"/>
</dbReference>
<dbReference type="InterPro" id="IPR036465">
    <property type="entry name" value="vWFA_dom_sf"/>
</dbReference>
<proteinExistence type="predicted"/>
<dbReference type="Proteomes" id="UP000595564">
    <property type="component" value="Chromosome"/>
</dbReference>
<name>A0A7R6PNF1_9BACT</name>
<dbReference type="RefSeq" id="WP_201328630.1">
    <property type="nucleotide sequence ID" value="NZ_AP017470.1"/>
</dbReference>
<dbReference type="Gene3D" id="3.40.50.410">
    <property type="entry name" value="von Willebrand factor, type A domain"/>
    <property type="match status" value="1"/>
</dbReference>
<dbReference type="PANTHER" id="PTHR22550">
    <property type="entry name" value="SPORE GERMINATION PROTEIN"/>
    <property type="match status" value="1"/>
</dbReference>
<dbReference type="InterPro" id="IPR002035">
    <property type="entry name" value="VWF_A"/>
</dbReference>
<evidence type="ECO:0000256" key="5">
    <source>
        <dbReference type="SAM" id="Phobius"/>
    </source>
</evidence>
<gene>
    <name evidence="7" type="ORF">TTHT_0715</name>
</gene>